<dbReference type="Pfam" id="PF12647">
    <property type="entry name" value="RNHCP"/>
    <property type="match status" value="1"/>
</dbReference>
<dbReference type="EMBL" id="MHSQ01000035">
    <property type="protein sequence ID" value="OHA46129.1"/>
    <property type="molecule type" value="Genomic_DNA"/>
</dbReference>
<reference evidence="2 3" key="1">
    <citation type="journal article" date="2016" name="Nat. Commun.">
        <title>Thousands of microbial genomes shed light on interconnected biogeochemical processes in an aquifer system.</title>
        <authorList>
            <person name="Anantharaman K."/>
            <person name="Brown C.T."/>
            <person name="Hug L.A."/>
            <person name="Sharon I."/>
            <person name="Castelle C.J."/>
            <person name="Probst A.J."/>
            <person name="Thomas B.C."/>
            <person name="Singh A."/>
            <person name="Wilkins M.J."/>
            <person name="Karaoz U."/>
            <person name="Brodie E.L."/>
            <person name="Williams K.H."/>
            <person name="Hubbard S.S."/>
            <person name="Banfield J.F."/>
        </authorList>
    </citation>
    <scope>NUCLEOTIDE SEQUENCE [LARGE SCALE GENOMIC DNA]</scope>
</reference>
<protein>
    <recommendedName>
        <fullName evidence="1">RNHCP domain-containing protein</fullName>
    </recommendedName>
</protein>
<dbReference type="AlphaFoldDB" id="A0A1G2PEG7"/>
<organism evidence="2 3">
    <name type="scientific">Candidatus Taylorbacteria bacterium RIFOXYD2_FULL_36_9</name>
    <dbReference type="NCBI Taxonomy" id="1802338"/>
    <lineage>
        <taxon>Bacteria</taxon>
        <taxon>Candidatus Tayloriibacteriota</taxon>
    </lineage>
</organism>
<evidence type="ECO:0000313" key="2">
    <source>
        <dbReference type="EMBL" id="OHA46129.1"/>
    </source>
</evidence>
<feature type="domain" description="RNHCP" evidence="1">
    <location>
        <begin position="10"/>
        <end position="98"/>
    </location>
</feature>
<gene>
    <name evidence="2" type="ORF">A2541_02915</name>
</gene>
<comment type="caution">
    <text evidence="2">The sequence shown here is derived from an EMBL/GenBank/DDBJ whole genome shotgun (WGS) entry which is preliminary data.</text>
</comment>
<dbReference type="Proteomes" id="UP000176965">
    <property type="component" value="Unassembled WGS sequence"/>
</dbReference>
<accession>A0A1G2PEG7</accession>
<proteinExistence type="predicted"/>
<evidence type="ECO:0000259" key="1">
    <source>
        <dbReference type="Pfam" id="PF12647"/>
    </source>
</evidence>
<dbReference type="InterPro" id="IPR024439">
    <property type="entry name" value="RNHCP"/>
</dbReference>
<evidence type="ECO:0000313" key="3">
    <source>
        <dbReference type="Proteomes" id="UP000176965"/>
    </source>
</evidence>
<sequence length="111" mass="12669">MAKLFQKKVEDFICEHCGEKVVGDGYTNHCPKCLWSKHVDVNPGDRLATCGGMMKPVKVETEKGEYLLTHRCEKPVRPGHPGGCGFERRKKVEKEDNFEEVLKLVKNMYNS</sequence>
<name>A0A1G2PEG7_9BACT</name>
<dbReference type="STRING" id="1802338.A2541_02915"/>